<dbReference type="OMA" id="EWSKGGF"/>
<evidence type="ECO:0000313" key="6">
    <source>
        <dbReference type="EMBL" id="ENN80248.1"/>
    </source>
</evidence>
<name>N6TQC1_DENPD</name>
<dbReference type="PANTHER" id="PTHR43903">
    <property type="entry name" value="NEUROLIGIN"/>
    <property type="match status" value="1"/>
</dbReference>
<dbReference type="AlphaFoldDB" id="N6TQC1"/>
<evidence type="ECO:0000256" key="3">
    <source>
        <dbReference type="ARBA" id="ARBA00023180"/>
    </source>
</evidence>
<feature type="signal peptide" evidence="4">
    <location>
        <begin position="1"/>
        <end position="29"/>
    </location>
</feature>
<dbReference type="InterPro" id="IPR002018">
    <property type="entry name" value="CarbesteraseB"/>
</dbReference>
<feature type="non-terminal residue" evidence="6">
    <location>
        <position position="1"/>
    </location>
</feature>
<sequence length="609" mass="69578">MGLLNSNIFTTHFRCLCLVAIFFISSCELSEIDIPNQGKILGIELSKARVQKIMAYFGIPYAQPPVGNLRFAPPVTNPLPEWKDVRNYSSYLPGCLQVKEDYKDSELPFLQLLTDEKLPTVVSEDCLYLNIFVPNAPKPPQGYATIIWIHPGNFTTGLPSIWNPHTLVYRQRVIIVTFAWRLNIMGFFTTMDAEVSGNYGLMDQQAAMDWVKKNIELFGGNSNNICLMGYGTGATSIGIHMINQQSRDLFHKAIVMSGSLFQPSAIRYPQEDELVVDKLAKEFGCLRKPTFRLLECLRRAEPDSLVQQTSNINWRPLIDKDLTNQSAPFLPEPPKNFFDREDYAKIPVLTGYTNMEQGLELDDIDANVTYSSEILHQIMEELVRGDLPNINITESSCNYNYDHVVDSVMFFYSPPTPKYDADTLRTIIGNFMVEKTYGSSTILLASYLSINQPTFVYRFDMKPSSKIANKNLPNWVQVPHLFDLTYVWGLPYWKPDQQEWDPRDKRIADTVMSFWTNFAKTSDPTKNTIYPIKWDRFTKDNPGLLIMDNNIYMSSSKSVNYKAFEFWNEYYPKVLSIATECCGLSDSSSLVVSHIILLLLLGIQLLLVF</sequence>
<keyword evidence="3" id="KW-0325">Glycoprotein</keyword>
<dbReference type="OrthoDB" id="408631at2759"/>
<dbReference type="KEGG" id="dpa:109533868"/>
<proteinExistence type="inferred from homology"/>
<dbReference type="PROSITE" id="PS00941">
    <property type="entry name" value="CARBOXYLESTERASE_B_2"/>
    <property type="match status" value="1"/>
</dbReference>
<reference evidence="6 8" key="1">
    <citation type="journal article" date="2013" name="Genome Biol.">
        <title>Draft genome of the mountain pine beetle, Dendroctonus ponderosae Hopkins, a major forest pest.</title>
        <authorList>
            <person name="Keeling C.I."/>
            <person name="Yuen M.M."/>
            <person name="Liao N.Y."/>
            <person name="Docking T.R."/>
            <person name="Chan S.K."/>
            <person name="Taylor G.A."/>
            <person name="Palmquist D.L."/>
            <person name="Jackman S.D."/>
            <person name="Nguyen A."/>
            <person name="Li M."/>
            <person name="Henderson H."/>
            <person name="Janes J.K."/>
            <person name="Zhao Y."/>
            <person name="Pandoh P."/>
            <person name="Moore R."/>
            <person name="Sperling F.A."/>
            <person name="Huber D.P."/>
            <person name="Birol I."/>
            <person name="Jones S.J."/>
            <person name="Bohlmann J."/>
        </authorList>
    </citation>
    <scope>NUCLEOTIDE SEQUENCE</scope>
</reference>
<evidence type="ECO:0000256" key="1">
    <source>
        <dbReference type="ARBA" id="ARBA00005964"/>
    </source>
</evidence>
<evidence type="ECO:0000256" key="2">
    <source>
        <dbReference type="ARBA" id="ARBA00022729"/>
    </source>
</evidence>
<dbReference type="SUPFAM" id="SSF53474">
    <property type="entry name" value="alpha/beta-Hydrolases"/>
    <property type="match status" value="1"/>
</dbReference>
<dbReference type="InterPro" id="IPR051093">
    <property type="entry name" value="Neuroligin/BSAL"/>
</dbReference>
<evidence type="ECO:0000256" key="4">
    <source>
        <dbReference type="SAM" id="SignalP"/>
    </source>
</evidence>
<evidence type="ECO:0000313" key="8">
    <source>
        <dbReference type="Proteomes" id="UP000019118"/>
    </source>
</evidence>
<organism evidence="6">
    <name type="scientific">Dendroctonus ponderosae</name>
    <name type="common">Mountain pine beetle</name>
    <dbReference type="NCBI Taxonomy" id="77166"/>
    <lineage>
        <taxon>Eukaryota</taxon>
        <taxon>Metazoa</taxon>
        <taxon>Ecdysozoa</taxon>
        <taxon>Arthropoda</taxon>
        <taxon>Hexapoda</taxon>
        <taxon>Insecta</taxon>
        <taxon>Pterygota</taxon>
        <taxon>Neoptera</taxon>
        <taxon>Endopterygota</taxon>
        <taxon>Coleoptera</taxon>
        <taxon>Polyphaga</taxon>
        <taxon>Cucujiformia</taxon>
        <taxon>Curculionidae</taxon>
        <taxon>Scolytinae</taxon>
        <taxon>Dendroctonus</taxon>
    </lineage>
</organism>
<evidence type="ECO:0000313" key="7">
    <source>
        <dbReference type="EnsemblMetazoa" id="XP_019754933.1"/>
    </source>
</evidence>
<accession>N6TQC1</accession>
<dbReference type="EMBL" id="KB740562">
    <property type="protein sequence ID" value="ENN80248.1"/>
    <property type="molecule type" value="Genomic_DNA"/>
</dbReference>
<protein>
    <recommendedName>
        <fullName evidence="5">Carboxylesterase type B domain-containing protein</fullName>
    </recommendedName>
</protein>
<keyword evidence="8" id="KW-1185">Reference proteome</keyword>
<dbReference type="Gene3D" id="3.40.50.1820">
    <property type="entry name" value="alpha/beta hydrolase"/>
    <property type="match status" value="1"/>
</dbReference>
<dbReference type="Proteomes" id="UP000019118">
    <property type="component" value="Unassembled WGS sequence"/>
</dbReference>
<comment type="similarity">
    <text evidence="1">Belongs to the type-B carboxylesterase/lipase family.</text>
</comment>
<feature type="domain" description="Carboxylesterase type B" evidence="5">
    <location>
        <begin position="33"/>
        <end position="563"/>
    </location>
</feature>
<reference evidence="7" key="2">
    <citation type="submission" date="2024-08" db="UniProtKB">
        <authorList>
            <consortium name="EnsemblMetazoa"/>
        </authorList>
    </citation>
    <scope>IDENTIFICATION</scope>
</reference>
<dbReference type="Pfam" id="PF00135">
    <property type="entry name" value="COesterase"/>
    <property type="match status" value="1"/>
</dbReference>
<gene>
    <name evidence="7" type="primary">109533868</name>
    <name evidence="6" type="ORF">YQE_03243</name>
</gene>
<dbReference type="EnsemblMetazoa" id="XM_019899374.1">
    <property type="protein sequence ID" value="XP_019754933.1"/>
    <property type="gene ID" value="LOC109533868"/>
</dbReference>
<dbReference type="HOGENOM" id="CLU_006586_13_0_1"/>
<dbReference type="InterPro" id="IPR019819">
    <property type="entry name" value="Carboxylesterase_B_CS"/>
</dbReference>
<feature type="chain" id="PRO_5010971834" description="Carboxylesterase type B domain-containing protein" evidence="4">
    <location>
        <begin position="30"/>
        <end position="609"/>
    </location>
</feature>
<dbReference type="InterPro" id="IPR029058">
    <property type="entry name" value="AB_hydrolase_fold"/>
</dbReference>
<dbReference type="ESTHER" id="denpd-u4ux57">
    <property type="family name" value="OtherNon-catalytic_C"/>
</dbReference>
<keyword evidence="2 4" id="KW-0732">Signal</keyword>
<evidence type="ECO:0000259" key="5">
    <source>
        <dbReference type="Pfam" id="PF00135"/>
    </source>
</evidence>